<comment type="catalytic activity">
    <reaction evidence="9">
        <text>Hydrolyzes the peptide bond -P2-(S-farnesyl or geranylgeranyl)C-P1'-P2'-P3'-COOH where P1' and P2' are amino acids with aliphatic sidechains and P3' is any C-terminal residue.</text>
        <dbReference type="EC" id="3.4.26.1"/>
    </reaction>
</comment>
<dbReference type="Proteomes" id="UP000077154">
    <property type="component" value="Unassembled WGS sequence"/>
</dbReference>
<dbReference type="PANTHER" id="PTHR13046">
    <property type="entry name" value="PROTEASE U48 CAAX PRENYL PROTEASE RCE1"/>
    <property type="match status" value="1"/>
</dbReference>
<evidence type="ECO:0000256" key="5">
    <source>
        <dbReference type="ARBA" id="ARBA00022801"/>
    </source>
</evidence>
<feature type="transmembrane region" description="Helical" evidence="11">
    <location>
        <begin position="243"/>
        <end position="264"/>
    </location>
</feature>
<evidence type="ECO:0000256" key="1">
    <source>
        <dbReference type="ARBA" id="ARBA00004477"/>
    </source>
</evidence>
<dbReference type="RefSeq" id="XP_024328239.1">
    <property type="nucleotide sequence ID" value="XM_024464221.1"/>
</dbReference>
<dbReference type="OrthoDB" id="271604at2759"/>
<dbReference type="EMBL" id="KV441386">
    <property type="protein sequence ID" value="OAF62969.2"/>
    <property type="molecule type" value="Genomic_DNA"/>
</dbReference>
<protein>
    <recommendedName>
        <fullName evidence="10">intramembrane prenyl-peptidase Rce1</fullName>
        <ecNumber evidence="10">3.4.26.1</ecNumber>
    </recommendedName>
</protein>
<dbReference type="InterPro" id="IPR039731">
    <property type="entry name" value="Rce1"/>
</dbReference>
<dbReference type="GO" id="GO:0071586">
    <property type="term" value="P:CAAX-box protein processing"/>
    <property type="evidence" value="ECO:0007669"/>
    <property type="project" value="InterPro"/>
</dbReference>
<keyword evidence="7 11" id="KW-1133">Transmembrane helix</keyword>
<feature type="transmembrane region" description="Helical" evidence="11">
    <location>
        <begin position="32"/>
        <end position="52"/>
    </location>
</feature>
<accession>A0A177ALN0</accession>
<dbReference type="VEuPathDB" id="FungiDB:GMDG_00852"/>
<dbReference type="GO" id="GO:0005789">
    <property type="term" value="C:endoplasmic reticulum membrane"/>
    <property type="evidence" value="ECO:0007669"/>
    <property type="project" value="UniProtKB-SubCell"/>
</dbReference>
<evidence type="ECO:0000256" key="9">
    <source>
        <dbReference type="ARBA" id="ARBA00047280"/>
    </source>
</evidence>
<dbReference type="GO" id="GO:0004222">
    <property type="term" value="F:metalloendopeptidase activity"/>
    <property type="evidence" value="ECO:0007669"/>
    <property type="project" value="InterPro"/>
</dbReference>
<evidence type="ECO:0000256" key="10">
    <source>
        <dbReference type="ARBA" id="ARBA00049729"/>
    </source>
</evidence>
<sequence>MTPRTTGFADKLKSISTGAEVENLPLIRVHTAAALLVFYTFLYVAPFYLSSATRPSATISRNVPSVIKARIRSVTWTCAICTITTFLLLTYLPPSSTHLTTLHLMGYHPTGLLPSLKALLLTAILFLGPLFESGIVEGNWRSWVRLRGLTTLWHDLPTYRNLVAGPVTEELLFRSASLPLFLLSPASLRTTFLLPPLVFGLAHIHHIYEFRISNPSVPLLLGVIRSVIQLMYTTLFGSYATFLYLRTGSLVAVILCHTFCNWMGLPRFWGRVEGGGAESVMGPDSGGGLGKRDESQGPESGAQLGVAWTVAYYILLVVGAVGFYKYFWVLTESSNGLLGF</sequence>
<evidence type="ECO:0000256" key="7">
    <source>
        <dbReference type="ARBA" id="ARBA00022989"/>
    </source>
</evidence>
<feature type="transmembrane region" description="Helical" evidence="11">
    <location>
        <begin position="310"/>
        <end position="328"/>
    </location>
</feature>
<keyword evidence="6" id="KW-0256">Endoplasmic reticulum</keyword>
<dbReference type="InterPro" id="IPR003675">
    <property type="entry name" value="Rce1/LyrA-like_dom"/>
</dbReference>
<keyword evidence="4 11" id="KW-0812">Transmembrane</keyword>
<feature type="transmembrane region" description="Helical" evidence="11">
    <location>
        <begin position="112"/>
        <end position="131"/>
    </location>
</feature>
<evidence type="ECO:0000256" key="8">
    <source>
        <dbReference type="ARBA" id="ARBA00023136"/>
    </source>
</evidence>
<comment type="subcellular location">
    <subcellularLocation>
        <location evidence="1">Endoplasmic reticulum membrane</location>
        <topology evidence="1">Multi-pass membrane protein</topology>
    </subcellularLocation>
</comment>
<dbReference type="GeneID" id="36283625"/>
<dbReference type="AlphaFoldDB" id="A0A177ALN0"/>
<keyword evidence="8 11" id="KW-0472">Membrane</keyword>
<name>A0A177ALN0_9PEZI</name>
<organism evidence="13">
    <name type="scientific">Pseudogymnoascus destructans</name>
    <dbReference type="NCBI Taxonomy" id="655981"/>
    <lineage>
        <taxon>Eukaryota</taxon>
        <taxon>Fungi</taxon>
        <taxon>Dikarya</taxon>
        <taxon>Ascomycota</taxon>
        <taxon>Pezizomycotina</taxon>
        <taxon>Leotiomycetes</taxon>
        <taxon>Thelebolales</taxon>
        <taxon>Thelebolaceae</taxon>
        <taxon>Pseudogymnoascus</taxon>
    </lineage>
</organism>
<dbReference type="EC" id="3.4.26.1" evidence="10"/>
<proteinExistence type="inferred from homology"/>
<evidence type="ECO:0000256" key="6">
    <source>
        <dbReference type="ARBA" id="ARBA00022824"/>
    </source>
</evidence>
<keyword evidence="3" id="KW-0645">Protease</keyword>
<evidence type="ECO:0000256" key="11">
    <source>
        <dbReference type="SAM" id="Phobius"/>
    </source>
</evidence>
<dbReference type="eggNOG" id="KOG4130">
    <property type="taxonomic scope" value="Eukaryota"/>
</dbReference>
<evidence type="ECO:0000259" key="12">
    <source>
        <dbReference type="Pfam" id="PF02517"/>
    </source>
</evidence>
<dbReference type="Pfam" id="PF02517">
    <property type="entry name" value="Rce1-like"/>
    <property type="match status" value="1"/>
</dbReference>
<gene>
    <name evidence="13" type="ORF">VC83_00530</name>
</gene>
<feature type="domain" description="CAAX prenyl protease 2/Lysostaphin resistance protein A-like" evidence="12">
    <location>
        <begin position="160"/>
        <end position="263"/>
    </location>
</feature>
<evidence type="ECO:0000256" key="2">
    <source>
        <dbReference type="ARBA" id="ARBA00006897"/>
    </source>
</evidence>
<reference evidence="13" key="1">
    <citation type="submission" date="2016-03" db="EMBL/GenBank/DDBJ databases">
        <title>Updated assembly of Pseudogymnoascus destructans, the fungus causing white-nose syndrome of bats.</title>
        <authorList>
            <person name="Palmer J.M."/>
            <person name="Drees K.P."/>
            <person name="Foster J.T."/>
            <person name="Lindner D.L."/>
        </authorList>
    </citation>
    <scope>NUCLEOTIDE SEQUENCE [LARGE SCALE GENOMIC DNA]</scope>
    <source>
        <strain evidence="13">20631-21</strain>
    </source>
</reference>
<evidence type="ECO:0000256" key="3">
    <source>
        <dbReference type="ARBA" id="ARBA00022670"/>
    </source>
</evidence>
<dbReference type="PANTHER" id="PTHR13046:SF0">
    <property type="entry name" value="CAAX PRENYL PROTEASE 2"/>
    <property type="match status" value="1"/>
</dbReference>
<keyword evidence="5" id="KW-0378">Hydrolase</keyword>
<comment type="similarity">
    <text evidence="2">Belongs to the peptidase U48 family.</text>
</comment>
<feature type="transmembrane region" description="Helical" evidence="11">
    <location>
        <begin position="73"/>
        <end position="92"/>
    </location>
</feature>
<evidence type="ECO:0000313" key="13">
    <source>
        <dbReference type="EMBL" id="OAF62969.2"/>
    </source>
</evidence>
<evidence type="ECO:0000256" key="4">
    <source>
        <dbReference type="ARBA" id="ARBA00022692"/>
    </source>
</evidence>